<dbReference type="Pfam" id="PF13385">
    <property type="entry name" value="Laminin_G_3"/>
    <property type="match status" value="1"/>
</dbReference>
<evidence type="ECO:0000259" key="4">
    <source>
        <dbReference type="Pfam" id="PF13088"/>
    </source>
</evidence>
<evidence type="ECO:0000256" key="2">
    <source>
        <dbReference type="ARBA" id="ARBA00009348"/>
    </source>
</evidence>
<dbReference type="CDD" id="cd15482">
    <property type="entry name" value="Sialidase_non-viral"/>
    <property type="match status" value="1"/>
</dbReference>
<proteinExistence type="inferred from homology"/>
<dbReference type="InterPro" id="IPR026856">
    <property type="entry name" value="Sialidase_fam"/>
</dbReference>
<comment type="catalytic activity">
    <reaction evidence="1">
        <text>Hydrolysis of alpha-(2-&gt;3)-, alpha-(2-&gt;6)-, alpha-(2-&gt;8)- glycosidic linkages of terminal sialic acid residues in oligosaccharides, glycoproteins, glycolipids, colominic acid and synthetic substrates.</text>
        <dbReference type="EC" id="3.2.1.18"/>
    </reaction>
</comment>
<dbReference type="GO" id="GO:0005737">
    <property type="term" value="C:cytoplasm"/>
    <property type="evidence" value="ECO:0007669"/>
    <property type="project" value="TreeGrafter"/>
</dbReference>
<evidence type="ECO:0000256" key="3">
    <source>
        <dbReference type="ARBA" id="ARBA00012733"/>
    </source>
</evidence>
<dbReference type="KEGG" id="caqu:CAQU_07700"/>
<dbReference type="RefSeq" id="WP_075726587.1">
    <property type="nucleotide sequence ID" value="NZ_CP009245.1"/>
</dbReference>
<accession>A0A1L7CGM6</accession>
<organism evidence="5 6">
    <name type="scientific">Corynebacterium aquilae DSM 44791</name>
    <dbReference type="NCBI Taxonomy" id="1431546"/>
    <lineage>
        <taxon>Bacteria</taxon>
        <taxon>Bacillati</taxon>
        <taxon>Actinomycetota</taxon>
        <taxon>Actinomycetes</taxon>
        <taxon>Mycobacteriales</taxon>
        <taxon>Corynebacteriaceae</taxon>
        <taxon>Corynebacterium</taxon>
    </lineage>
</organism>
<dbReference type="Gene3D" id="2.60.120.200">
    <property type="match status" value="1"/>
</dbReference>
<protein>
    <recommendedName>
        <fullName evidence="3">exo-alpha-sialidase</fullName>
        <ecNumber evidence="3">3.2.1.18</ecNumber>
    </recommendedName>
</protein>
<dbReference type="EC" id="3.2.1.18" evidence="3"/>
<dbReference type="PANTHER" id="PTHR10628:SF30">
    <property type="entry name" value="EXO-ALPHA-SIALIDASE"/>
    <property type="match status" value="1"/>
</dbReference>
<dbReference type="EMBL" id="CP009245">
    <property type="protein sequence ID" value="APT84974.1"/>
    <property type="molecule type" value="Genomic_DNA"/>
</dbReference>
<dbReference type="InterPro" id="IPR036278">
    <property type="entry name" value="Sialidase_sf"/>
</dbReference>
<dbReference type="PANTHER" id="PTHR10628">
    <property type="entry name" value="SIALIDASE"/>
    <property type="match status" value="1"/>
</dbReference>
<dbReference type="GO" id="GO:0006689">
    <property type="term" value="P:ganglioside catabolic process"/>
    <property type="evidence" value="ECO:0007669"/>
    <property type="project" value="TreeGrafter"/>
</dbReference>
<evidence type="ECO:0000313" key="6">
    <source>
        <dbReference type="Proteomes" id="UP000185478"/>
    </source>
</evidence>
<name>A0A1L7CGM6_9CORY</name>
<comment type="similarity">
    <text evidence="2">Belongs to the glycosyl hydrolase 33 family.</text>
</comment>
<dbReference type="SUPFAM" id="SSF49899">
    <property type="entry name" value="Concanavalin A-like lectins/glucanases"/>
    <property type="match status" value="1"/>
</dbReference>
<dbReference type="InterPro" id="IPR013320">
    <property type="entry name" value="ConA-like_dom_sf"/>
</dbReference>
<feature type="domain" description="Sialidase" evidence="4">
    <location>
        <begin position="487"/>
        <end position="742"/>
    </location>
</feature>
<dbReference type="InterPro" id="IPR023364">
    <property type="entry name" value="Trans_sialidase_dom3"/>
</dbReference>
<dbReference type="InterPro" id="IPR011040">
    <property type="entry name" value="Sialidase"/>
</dbReference>
<dbReference type="Gene3D" id="2.40.220.10">
    <property type="entry name" value="Intramolecular Trans-sialidase, Domain 3"/>
    <property type="match status" value="1"/>
</dbReference>
<dbReference type="Gene3D" id="2.120.10.10">
    <property type="match status" value="1"/>
</dbReference>
<dbReference type="GO" id="GO:0009313">
    <property type="term" value="P:oligosaccharide catabolic process"/>
    <property type="evidence" value="ECO:0007669"/>
    <property type="project" value="TreeGrafter"/>
</dbReference>
<gene>
    <name evidence="5" type="ORF">CAQU_07700</name>
</gene>
<dbReference type="Proteomes" id="UP000185478">
    <property type="component" value="Chromosome"/>
</dbReference>
<dbReference type="STRING" id="1431546.CAQU_07700"/>
<dbReference type="AlphaFoldDB" id="A0A1L7CGM6"/>
<keyword evidence="6" id="KW-1185">Reference proteome</keyword>
<dbReference type="GO" id="GO:0004308">
    <property type="term" value="F:exo-alpha-sialidase activity"/>
    <property type="evidence" value="ECO:0007669"/>
    <property type="project" value="UniProtKB-EC"/>
</dbReference>
<dbReference type="SUPFAM" id="SSF50939">
    <property type="entry name" value="Sialidases"/>
    <property type="match status" value="1"/>
</dbReference>
<dbReference type="Pfam" id="PF13088">
    <property type="entry name" value="BNR_2"/>
    <property type="match status" value="1"/>
</dbReference>
<sequence length="771" mass="83639">MSEKIDAIVTASSPVPTSIKLEAGARTARGSLILTFAATVDGELLTMTGDEGLFSLEISGGRLDGFTKTKDQVRHIDAEDTLGLDDGTLHTLGITVDDFGTHVFVDGYEAFTTSLDVWTEQLEVEDISIDPAGIFDIRKFTIYNSPLTSHAQVAEAVAPEPFVEFAAAELSQRDARRCGGLTRGALRARIRARGVGQGGTIIAAQGSNGRLELELTAGGIQYTVFEGVSQEKPIASVFGAGHFDDGGWHDVILTSGRGALVLYVDGYQIGQAPGAAFFDQIGDISRVTVGMNLEGSRLFGEAQTAAIYSTVLSDHQVKRLAGVAPLETQTLFDTGLKGSASYRIPSLLTLESGVVLAGADQRVSIANDSPNDINFVLRRSLDGGKTFEDVQTLITYPGEGRLGASVIDSVLVQDKQTGRVLVLIDHFPGGIGQPNCAVGTGYTVDGLQELHDRAGNHYVRQADGRVETQDGESTDFEVDQEGNVTENGKPRGNIYLAYGVDKNESLFTARTSYLQMIYSDDDGATWSDPIDITSQVKADWMRFFGTSPGNGIQLANGRILIPVYYNHEEGITFSCAVIYTDDGGKTWHLGESPNDNRELFGEKIHSRNLTDDRGSLHESALVEGSDGSVHVYMRNQHPSGRVAHSVSQDHGETWGPVDYVEQLTEIFSQPNCIRITLDPVTAQKRGVDSAIVFANASRMLPFRGCGVLRLSFDDGKTWPHNKVFNPRHYVYQCMAQLPDGDIALLWERETQGLFLTRLPIAWLTESRSTIS</sequence>
<reference evidence="5 6" key="1">
    <citation type="submission" date="2014-08" db="EMBL/GenBank/DDBJ databases">
        <title>Complete genome sequence of Corynebacterium aquilae S-613T(T) (=DSM 44791(T)), isolated from the choana of a healthy golden eagle.</title>
        <authorList>
            <person name="Ruckert C."/>
            <person name="Albersmeier A."/>
            <person name="Winkler A."/>
            <person name="Kalinowski J."/>
        </authorList>
    </citation>
    <scope>NUCLEOTIDE SEQUENCE [LARGE SCALE GENOMIC DNA]</scope>
    <source>
        <strain evidence="5 6">S-613</strain>
    </source>
</reference>
<dbReference type="OrthoDB" id="7294637at2"/>
<evidence type="ECO:0000256" key="1">
    <source>
        <dbReference type="ARBA" id="ARBA00000427"/>
    </source>
</evidence>
<evidence type="ECO:0000313" key="5">
    <source>
        <dbReference type="EMBL" id="APT84974.1"/>
    </source>
</evidence>
<dbReference type="GO" id="GO:0016020">
    <property type="term" value="C:membrane"/>
    <property type="evidence" value="ECO:0007669"/>
    <property type="project" value="TreeGrafter"/>
</dbReference>